<dbReference type="InterPro" id="IPR007523">
    <property type="entry name" value="NDUFAF3/AAMDC"/>
</dbReference>
<dbReference type="CDD" id="cd00248">
    <property type="entry name" value="Mth938-like"/>
    <property type="match status" value="1"/>
</dbReference>
<dbReference type="AlphaFoldDB" id="A0AB39KU20"/>
<organism evidence="1">
    <name type="scientific">Caulobacter sp. 73W</name>
    <dbReference type="NCBI Taxonomy" id="3161137"/>
    <lineage>
        <taxon>Bacteria</taxon>
        <taxon>Pseudomonadati</taxon>
        <taxon>Pseudomonadota</taxon>
        <taxon>Alphaproteobacteria</taxon>
        <taxon>Caulobacterales</taxon>
        <taxon>Caulobacteraceae</taxon>
        <taxon>Caulobacter</taxon>
    </lineage>
</organism>
<name>A0AB39KU20_9CAUL</name>
<dbReference type="InterPro" id="IPR036748">
    <property type="entry name" value="MTH938-like_sf"/>
</dbReference>
<evidence type="ECO:0000313" key="1">
    <source>
        <dbReference type="EMBL" id="XDO97259.1"/>
    </source>
</evidence>
<proteinExistence type="predicted"/>
<dbReference type="PANTHER" id="PTHR21192:SF2">
    <property type="entry name" value="NADH DEHYDROGENASE [UBIQUINONE] 1 ALPHA SUBCOMPLEX ASSEMBLY FACTOR 3"/>
    <property type="match status" value="1"/>
</dbReference>
<reference evidence="1" key="1">
    <citation type="submission" date="2024-06" db="EMBL/GenBank/DDBJ databases">
        <title>Caulobacter inopinatus, sp. nov.</title>
        <authorList>
            <person name="Donachie S.P."/>
        </authorList>
    </citation>
    <scope>NUCLEOTIDE SEQUENCE</scope>
    <source>
        <strain evidence="1">73W</strain>
    </source>
</reference>
<accession>A0AB39KU20</accession>
<dbReference type="PANTHER" id="PTHR21192">
    <property type="entry name" value="NUCLEAR PROTEIN E3-3"/>
    <property type="match status" value="1"/>
</dbReference>
<dbReference type="Pfam" id="PF04430">
    <property type="entry name" value="DUF498"/>
    <property type="match status" value="1"/>
</dbReference>
<dbReference type="Gene3D" id="3.40.1230.10">
    <property type="entry name" value="MTH938-like"/>
    <property type="match status" value="1"/>
</dbReference>
<protein>
    <submittedName>
        <fullName evidence="1">Mth938-like domain-containing protein</fullName>
    </submittedName>
</protein>
<dbReference type="RefSeq" id="WP_369060361.1">
    <property type="nucleotide sequence ID" value="NZ_CP158375.1"/>
</dbReference>
<dbReference type="EMBL" id="CP158375">
    <property type="protein sequence ID" value="XDO97259.1"/>
    <property type="molecule type" value="Genomic_DNA"/>
</dbReference>
<dbReference type="SUPFAM" id="SSF64076">
    <property type="entry name" value="MTH938-like"/>
    <property type="match status" value="1"/>
</dbReference>
<sequence>MRQPPSIDAYGDGGFRVQGKRHDGSLLLLGDQPHVWPVSNLADLKPEDFADVVAAGPGVSEFILLGTGAVMAPPSRAVRDAMRAAGLGLEFMSTEAAAKLYNVLATQGRRVAVALIAV</sequence>
<gene>
    <name evidence="1" type="ORF">ABOZ73_02240</name>
</gene>